<comment type="similarity">
    <text evidence="1">Belongs to the GDAP2 family.</text>
</comment>
<dbReference type="InterPro" id="IPR035793">
    <property type="entry name" value="Macro_GDAP2"/>
</dbReference>
<dbReference type="Pfam" id="PF13716">
    <property type="entry name" value="CRAL_TRIO_2"/>
    <property type="match status" value="1"/>
</dbReference>
<keyword evidence="5" id="KW-1185">Reference proteome</keyword>
<evidence type="ECO:0000313" key="5">
    <source>
        <dbReference type="Proteomes" id="UP000801492"/>
    </source>
</evidence>
<evidence type="ECO:0000313" key="4">
    <source>
        <dbReference type="EMBL" id="KAF2880671.1"/>
    </source>
</evidence>
<sequence length="507" mass="57877">MRIVMNQEPLGVAPDLVAPCDLKRWSEVAPTHYLTDYSNSGEPAKHNSSPFPYDDEINHKIILWMGDISSLQVDAIVNSTNESMTDSNPVSDRIFQRAGSDLKEEINLDIRECRTGEIRVTQGYALPARYIIHTVGPKYNIKYQSAAENTLHICYRNVLQKSQEMGLHSIAICVINSVKRNYPPDEGAHTALRTVRRFLEQHGSSLDTVIFTVGSSDLGIYEILLPLYFPRSKLEEDAARWQLPADVGGPDGEPLIPDRQIRIIDNPQHTLHPDEESIDLSSHLDSSVTVGDHAFSQMQGDLDQQRLLGERPLNDPLADIMVREIQHQERYERLLRRAKAEDLTEISGIGCLYQSGVDRLGRPVVVFVGKWFPFNKLNLDKALLYLILLLDPIVKGDYVIAYFHTLTSHSNYPSFSWLKEVYNVLPYKYKKNLKAFYIIHPTFWTKMMTWWFTTFMAPAIKQKVHSLPGVEYLYAVMSPDQLEIPAYITEYDMSINGLRYFQPGAQT</sequence>
<evidence type="ECO:0000259" key="2">
    <source>
        <dbReference type="PROSITE" id="PS50191"/>
    </source>
</evidence>
<dbReference type="Pfam" id="PF01661">
    <property type="entry name" value="Macro"/>
    <property type="match status" value="1"/>
</dbReference>
<evidence type="ECO:0000256" key="1">
    <source>
        <dbReference type="ARBA" id="ARBA00008355"/>
    </source>
</evidence>
<dbReference type="SUPFAM" id="SSF52949">
    <property type="entry name" value="Macro domain-like"/>
    <property type="match status" value="1"/>
</dbReference>
<dbReference type="SMART" id="SM00506">
    <property type="entry name" value="A1pp"/>
    <property type="match status" value="1"/>
</dbReference>
<dbReference type="Proteomes" id="UP000801492">
    <property type="component" value="Unassembled WGS sequence"/>
</dbReference>
<feature type="domain" description="CRAL-TRIO" evidence="2">
    <location>
        <begin position="339"/>
        <end position="496"/>
    </location>
</feature>
<dbReference type="PANTHER" id="PTHR11106:SF72">
    <property type="entry name" value="GANGLIOSIDE-INDUCED DIFFERENTIATION-ASSOCIATED PROTEIN 2"/>
    <property type="match status" value="1"/>
</dbReference>
<organism evidence="4 5">
    <name type="scientific">Ignelater luminosus</name>
    <name type="common">Cucubano</name>
    <name type="synonym">Pyrophorus luminosus</name>
    <dbReference type="NCBI Taxonomy" id="2038154"/>
    <lineage>
        <taxon>Eukaryota</taxon>
        <taxon>Metazoa</taxon>
        <taxon>Ecdysozoa</taxon>
        <taxon>Arthropoda</taxon>
        <taxon>Hexapoda</taxon>
        <taxon>Insecta</taxon>
        <taxon>Pterygota</taxon>
        <taxon>Neoptera</taxon>
        <taxon>Endopterygota</taxon>
        <taxon>Coleoptera</taxon>
        <taxon>Polyphaga</taxon>
        <taxon>Elateriformia</taxon>
        <taxon>Elateroidea</taxon>
        <taxon>Elateridae</taxon>
        <taxon>Agrypninae</taxon>
        <taxon>Pyrophorini</taxon>
        <taxon>Ignelater</taxon>
    </lineage>
</organism>
<dbReference type="Gene3D" id="3.40.525.10">
    <property type="entry name" value="CRAL-TRIO lipid binding domain"/>
    <property type="match status" value="1"/>
</dbReference>
<proteinExistence type="inferred from homology"/>
<reference evidence="4" key="1">
    <citation type="submission" date="2019-08" db="EMBL/GenBank/DDBJ databases">
        <title>The genome of the North American firefly Photinus pyralis.</title>
        <authorList>
            <consortium name="Photinus pyralis genome working group"/>
            <person name="Fallon T.R."/>
            <person name="Sander Lower S.E."/>
            <person name="Weng J.-K."/>
        </authorList>
    </citation>
    <scope>NUCLEOTIDE SEQUENCE</scope>
    <source>
        <strain evidence="4">TRF0915ILg1</strain>
        <tissue evidence="4">Whole body</tissue>
    </source>
</reference>
<evidence type="ECO:0008006" key="6">
    <source>
        <dbReference type="Google" id="ProtNLM"/>
    </source>
</evidence>
<dbReference type="InterPro" id="IPR036865">
    <property type="entry name" value="CRAL-TRIO_dom_sf"/>
</dbReference>
<dbReference type="SMART" id="SM00516">
    <property type="entry name" value="SEC14"/>
    <property type="match status" value="1"/>
</dbReference>
<dbReference type="SUPFAM" id="SSF52087">
    <property type="entry name" value="CRAL/TRIO domain"/>
    <property type="match status" value="1"/>
</dbReference>
<name>A0A8K0C8B7_IGNLU</name>
<dbReference type="InterPro" id="IPR043472">
    <property type="entry name" value="Macro_dom-like"/>
</dbReference>
<dbReference type="OrthoDB" id="365077at2759"/>
<dbReference type="CDD" id="cd00170">
    <property type="entry name" value="SEC14"/>
    <property type="match status" value="1"/>
</dbReference>
<dbReference type="PROSITE" id="PS51154">
    <property type="entry name" value="MACRO"/>
    <property type="match status" value="1"/>
</dbReference>
<dbReference type="InterPro" id="IPR002589">
    <property type="entry name" value="Macro_dom"/>
</dbReference>
<protein>
    <recommendedName>
        <fullName evidence="6">Protein GDAP2 homolog</fullName>
    </recommendedName>
</protein>
<dbReference type="AlphaFoldDB" id="A0A8K0C8B7"/>
<evidence type="ECO:0000259" key="3">
    <source>
        <dbReference type="PROSITE" id="PS51154"/>
    </source>
</evidence>
<dbReference type="PANTHER" id="PTHR11106">
    <property type="entry name" value="GANGLIOSIDE INDUCED DIFFERENTIATION ASSOCIATED PROTEIN 2-RELATED"/>
    <property type="match status" value="1"/>
</dbReference>
<dbReference type="InterPro" id="IPR001251">
    <property type="entry name" value="CRAL-TRIO_dom"/>
</dbReference>
<feature type="domain" description="Macro" evidence="3">
    <location>
        <begin position="48"/>
        <end position="229"/>
    </location>
</feature>
<comment type="caution">
    <text evidence="4">The sequence shown here is derived from an EMBL/GenBank/DDBJ whole genome shotgun (WGS) entry which is preliminary data.</text>
</comment>
<gene>
    <name evidence="4" type="ORF">ILUMI_25510</name>
</gene>
<accession>A0A8K0C8B7</accession>
<dbReference type="Gene3D" id="3.40.220.10">
    <property type="entry name" value="Leucine Aminopeptidase, subunit E, domain 1"/>
    <property type="match status" value="1"/>
</dbReference>
<dbReference type="EMBL" id="VTPC01090932">
    <property type="protein sequence ID" value="KAF2880671.1"/>
    <property type="molecule type" value="Genomic_DNA"/>
</dbReference>
<dbReference type="CDD" id="cd02905">
    <property type="entry name" value="Macro_GDAP2-like"/>
    <property type="match status" value="1"/>
</dbReference>
<dbReference type="PROSITE" id="PS50191">
    <property type="entry name" value="CRAL_TRIO"/>
    <property type="match status" value="1"/>
</dbReference>